<dbReference type="AlphaFoldDB" id="A0A0A9G9X4"/>
<reference evidence="2" key="2">
    <citation type="journal article" date="2015" name="Data Brief">
        <title>Shoot transcriptome of the giant reed, Arundo donax.</title>
        <authorList>
            <person name="Barrero R.A."/>
            <person name="Guerrero F.D."/>
            <person name="Moolhuijzen P."/>
            <person name="Goolsby J.A."/>
            <person name="Tidwell J."/>
            <person name="Bellgard S.E."/>
            <person name="Bellgard M.I."/>
        </authorList>
    </citation>
    <scope>NUCLEOTIDE SEQUENCE</scope>
    <source>
        <tissue evidence="2">Shoot tissue taken approximately 20 cm above the soil surface</tissue>
    </source>
</reference>
<feature type="region of interest" description="Disordered" evidence="1">
    <location>
        <begin position="1"/>
        <end position="24"/>
    </location>
</feature>
<proteinExistence type="predicted"/>
<organism evidence="2">
    <name type="scientific">Arundo donax</name>
    <name type="common">Giant reed</name>
    <name type="synonym">Donax arundinaceus</name>
    <dbReference type="NCBI Taxonomy" id="35708"/>
    <lineage>
        <taxon>Eukaryota</taxon>
        <taxon>Viridiplantae</taxon>
        <taxon>Streptophyta</taxon>
        <taxon>Embryophyta</taxon>
        <taxon>Tracheophyta</taxon>
        <taxon>Spermatophyta</taxon>
        <taxon>Magnoliopsida</taxon>
        <taxon>Liliopsida</taxon>
        <taxon>Poales</taxon>
        <taxon>Poaceae</taxon>
        <taxon>PACMAD clade</taxon>
        <taxon>Arundinoideae</taxon>
        <taxon>Arundineae</taxon>
        <taxon>Arundo</taxon>
    </lineage>
</organism>
<dbReference type="EMBL" id="GBRH01178545">
    <property type="protein sequence ID" value="JAE19351.1"/>
    <property type="molecule type" value="Transcribed_RNA"/>
</dbReference>
<evidence type="ECO:0000256" key="1">
    <source>
        <dbReference type="SAM" id="MobiDB-lite"/>
    </source>
</evidence>
<reference evidence="2" key="1">
    <citation type="submission" date="2014-09" db="EMBL/GenBank/DDBJ databases">
        <authorList>
            <person name="Magalhaes I.L.F."/>
            <person name="Oliveira U."/>
            <person name="Santos F.R."/>
            <person name="Vidigal T.H.D.A."/>
            <person name="Brescovit A.D."/>
            <person name="Santos A.J."/>
        </authorList>
    </citation>
    <scope>NUCLEOTIDE SEQUENCE</scope>
    <source>
        <tissue evidence="2">Shoot tissue taken approximately 20 cm above the soil surface</tissue>
    </source>
</reference>
<protein>
    <submittedName>
        <fullName evidence="2">Uncharacterized protein</fullName>
    </submittedName>
</protein>
<name>A0A0A9G9X4_ARUDO</name>
<evidence type="ECO:0000313" key="2">
    <source>
        <dbReference type="EMBL" id="JAE19351.1"/>
    </source>
</evidence>
<accession>A0A0A9G9X4</accession>
<sequence length="24" mass="2587">MPGGVSYVRRGGTSVEVPTAHWSR</sequence>